<dbReference type="PANTHER" id="PTHR45956:SF4">
    <property type="entry name" value="RUN AND FYVE DOMAIN-CONTAINING PROTEIN 1"/>
    <property type="match status" value="1"/>
</dbReference>
<dbReference type="GeneTree" id="ENSGT00940000158334"/>
<dbReference type="PANTHER" id="PTHR45956">
    <property type="entry name" value="RUN AND FYVE DOMAIN-CONTAINING PROTEIN 2-LIKE PROTEIN"/>
    <property type="match status" value="1"/>
</dbReference>
<feature type="domain" description="RUN" evidence="3">
    <location>
        <begin position="39"/>
        <end position="93"/>
    </location>
</feature>
<dbReference type="InterPro" id="IPR004012">
    <property type="entry name" value="Run_dom"/>
</dbReference>
<dbReference type="Proteomes" id="UP000002281">
    <property type="component" value="Chromosome 14"/>
</dbReference>
<gene>
    <name evidence="4" type="primary">RUFY1</name>
</gene>
<evidence type="ECO:0000256" key="1">
    <source>
        <dbReference type="ARBA" id="ARBA00023054"/>
    </source>
</evidence>
<keyword evidence="1" id="KW-0175">Coiled coil</keyword>
<dbReference type="AlphaFoldDB" id="A0A9L0RWI6"/>
<dbReference type="InterPro" id="IPR047335">
    <property type="entry name" value="RUFY1-3"/>
</dbReference>
<reference evidence="4 5" key="1">
    <citation type="journal article" date="2009" name="Science">
        <title>Genome sequence, comparative analysis, and population genetics of the domestic horse.</title>
        <authorList>
            <consortium name="Broad Institute Genome Sequencing Platform"/>
            <consortium name="Broad Institute Whole Genome Assembly Team"/>
            <person name="Wade C.M."/>
            <person name="Giulotto E."/>
            <person name="Sigurdsson S."/>
            <person name="Zoli M."/>
            <person name="Gnerre S."/>
            <person name="Imsland F."/>
            <person name="Lear T.L."/>
            <person name="Adelson D.L."/>
            <person name="Bailey E."/>
            <person name="Bellone R.R."/>
            <person name="Bloecker H."/>
            <person name="Distl O."/>
            <person name="Edgar R.C."/>
            <person name="Garber M."/>
            <person name="Leeb T."/>
            <person name="Mauceli E."/>
            <person name="MacLeod J.N."/>
            <person name="Penedo M.C.T."/>
            <person name="Raison J.M."/>
            <person name="Sharpe T."/>
            <person name="Vogel J."/>
            <person name="Andersson L."/>
            <person name="Antczak D.F."/>
            <person name="Biagi T."/>
            <person name="Binns M.M."/>
            <person name="Chowdhary B.P."/>
            <person name="Coleman S.J."/>
            <person name="Della Valle G."/>
            <person name="Fryc S."/>
            <person name="Guerin G."/>
            <person name="Hasegawa T."/>
            <person name="Hill E.W."/>
            <person name="Jurka J."/>
            <person name="Kiialainen A."/>
            <person name="Lindgren G."/>
            <person name="Liu J."/>
            <person name="Magnani E."/>
            <person name="Mickelson J.R."/>
            <person name="Murray J."/>
            <person name="Nergadze S.G."/>
            <person name="Onofrio R."/>
            <person name="Pedroni S."/>
            <person name="Piras M.F."/>
            <person name="Raudsepp T."/>
            <person name="Rocchi M."/>
            <person name="Roeed K.H."/>
            <person name="Ryder O.A."/>
            <person name="Searle S."/>
            <person name="Skow L."/>
            <person name="Swinburne J.E."/>
            <person name="Syvaenen A.C."/>
            <person name="Tozaki T."/>
            <person name="Valberg S.J."/>
            <person name="Vaudin M."/>
            <person name="White J.R."/>
            <person name="Zody M.C."/>
            <person name="Lander E.S."/>
            <person name="Lindblad-Toh K."/>
        </authorList>
    </citation>
    <scope>NUCLEOTIDE SEQUENCE [LARGE SCALE GENOMIC DNA]</scope>
    <source>
        <strain evidence="4 5">Thoroughbred</strain>
    </source>
</reference>
<feature type="region of interest" description="Disordered" evidence="2">
    <location>
        <begin position="120"/>
        <end position="140"/>
    </location>
</feature>
<evidence type="ECO:0000256" key="2">
    <source>
        <dbReference type="SAM" id="MobiDB-lite"/>
    </source>
</evidence>
<protein>
    <submittedName>
        <fullName evidence="4">RUN and FYVE domain containing 1</fullName>
    </submittedName>
</protein>
<accession>A0A9L0RWI6</accession>
<evidence type="ECO:0000259" key="3">
    <source>
        <dbReference type="Pfam" id="PF02759"/>
    </source>
</evidence>
<reference evidence="4" key="2">
    <citation type="submission" date="2025-08" db="UniProtKB">
        <authorList>
            <consortium name="Ensembl"/>
        </authorList>
    </citation>
    <scope>IDENTIFICATION</scope>
    <source>
        <strain evidence="4">Thoroughbred</strain>
    </source>
</reference>
<sequence length="253" mass="26860">MMEERANLVHMMKLSIKVLLQSALSLGRSLDADHAPLQQFFVVMEHCLKHGLKVKKSFIGQNKSFFGPLELVEKLCPEATDIATSVRNLPELNILPDLSMLPQTPRLSVTEIKERPHHSLRLSGAHAEHRDTAQDTRLSGCSPKGSSCAFDGGGELPGVSSPLGGVALPSPWWCPPRRSPPGGGPCTCPAGPAGRGCALTAPPQEGRRGVPRGLCACGSRLLLAGAVLLEGCLSGLQEWQGGEVPAWWSRGGG</sequence>
<dbReference type="FunFam" id="1.20.58.900:FF:000027">
    <property type="entry name" value="Uncharacterized protein"/>
    <property type="match status" value="1"/>
</dbReference>
<dbReference type="Ensembl" id="ENSECAT00000088799.1">
    <property type="protein sequence ID" value="ENSECAP00000066976.1"/>
    <property type="gene ID" value="ENSECAG00000023719.4"/>
</dbReference>
<dbReference type="SUPFAM" id="SSF140741">
    <property type="entry name" value="RUN domain-like"/>
    <property type="match status" value="1"/>
</dbReference>
<proteinExistence type="predicted"/>
<organism evidence="4 5">
    <name type="scientific">Equus caballus</name>
    <name type="common">Horse</name>
    <dbReference type="NCBI Taxonomy" id="9796"/>
    <lineage>
        <taxon>Eukaryota</taxon>
        <taxon>Metazoa</taxon>
        <taxon>Chordata</taxon>
        <taxon>Craniata</taxon>
        <taxon>Vertebrata</taxon>
        <taxon>Euteleostomi</taxon>
        <taxon>Mammalia</taxon>
        <taxon>Eutheria</taxon>
        <taxon>Laurasiatheria</taxon>
        <taxon>Perissodactyla</taxon>
        <taxon>Equidae</taxon>
        <taxon>Equus</taxon>
    </lineage>
</organism>
<dbReference type="Pfam" id="PF02759">
    <property type="entry name" value="RUN"/>
    <property type="match status" value="1"/>
</dbReference>
<keyword evidence="5" id="KW-1185">Reference proteome</keyword>
<evidence type="ECO:0000313" key="5">
    <source>
        <dbReference type="Proteomes" id="UP000002281"/>
    </source>
</evidence>
<evidence type="ECO:0000313" key="4">
    <source>
        <dbReference type="Ensembl" id="ENSECAP00000066976.1"/>
    </source>
</evidence>
<dbReference type="Gene3D" id="1.20.58.900">
    <property type="match status" value="1"/>
</dbReference>
<dbReference type="InterPro" id="IPR037213">
    <property type="entry name" value="Run_dom_sf"/>
</dbReference>
<name>A0A9L0RWI6_HORSE</name>
<reference evidence="4" key="3">
    <citation type="submission" date="2025-09" db="UniProtKB">
        <authorList>
            <consortium name="Ensembl"/>
        </authorList>
    </citation>
    <scope>IDENTIFICATION</scope>
    <source>
        <strain evidence="4">Thoroughbred</strain>
    </source>
</reference>